<evidence type="ECO:0000256" key="6">
    <source>
        <dbReference type="ARBA" id="ARBA00022989"/>
    </source>
</evidence>
<evidence type="ECO:0000313" key="9">
    <source>
        <dbReference type="EMBL" id="GAK60851.1"/>
    </source>
</evidence>
<feature type="transmembrane region" description="Helical" evidence="8">
    <location>
        <begin position="233"/>
        <end position="266"/>
    </location>
</feature>
<dbReference type="PANTHER" id="PTHR32196">
    <property type="entry name" value="ABC TRANSPORTER PERMEASE PROTEIN YPHD-RELATED-RELATED"/>
    <property type="match status" value="1"/>
</dbReference>
<reference evidence="9" key="1">
    <citation type="journal article" date="2015" name="PeerJ">
        <title>First genomic representation of candidate bacterial phylum KSB3 points to enhanced environmental sensing as a trigger of wastewater bulking.</title>
        <authorList>
            <person name="Sekiguchi Y."/>
            <person name="Ohashi A."/>
            <person name="Parks D.H."/>
            <person name="Yamauchi T."/>
            <person name="Tyson G.W."/>
            <person name="Hugenholtz P."/>
        </authorList>
    </citation>
    <scope>NUCLEOTIDE SEQUENCE [LARGE SCALE GENOMIC DNA]</scope>
</reference>
<keyword evidence="4" id="KW-0997">Cell inner membrane</keyword>
<protein>
    <submittedName>
        <fullName evidence="9">RbsC protein</fullName>
    </submittedName>
</protein>
<keyword evidence="7 8" id="KW-0472">Membrane</keyword>
<feature type="transmembrane region" description="Helical" evidence="8">
    <location>
        <begin position="40"/>
        <end position="70"/>
    </location>
</feature>
<feature type="transmembrane region" description="Helical" evidence="8">
    <location>
        <begin position="7"/>
        <end position="28"/>
    </location>
</feature>
<evidence type="ECO:0000256" key="2">
    <source>
        <dbReference type="ARBA" id="ARBA00022448"/>
    </source>
</evidence>
<sequence length="299" mass="31317">MGFLRKYGIYVAIVVLFAAGALLSPAFLQSKNLVNVLRQISVNGILAIGMTFVILTEGIDLSVGAILAIAGVTMARLQMLPAFFIVVIGVITGSLAGFLNGLNVAYGRIPPFIATLALMTSGYGVALLISRGMPVFIDVKYTAFIGLGNGYNPILFFIIAAALADFMLKKTGFGKFIYALGGNEEAARLSGVAVKKIKLCAYMISGFLAALAGVIVTARLTVGEPNAGKGYELDAIAAAVIGGTSLSGGIGGVRGTVAGALIIGLINNIFNLINLEPYYQYIFKGLIILGALYMEKRKK</sequence>
<dbReference type="GO" id="GO:0022857">
    <property type="term" value="F:transmembrane transporter activity"/>
    <property type="evidence" value="ECO:0007669"/>
    <property type="project" value="InterPro"/>
</dbReference>
<evidence type="ECO:0000256" key="7">
    <source>
        <dbReference type="ARBA" id="ARBA00023136"/>
    </source>
</evidence>
<keyword evidence="2" id="KW-0813">Transport</keyword>
<dbReference type="InterPro" id="IPR001851">
    <property type="entry name" value="ABC_transp_permease"/>
</dbReference>
<keyword evidence="5 8" id="KW-0812">Transmembrane</keyword>
<dbReference type="STRING" id="1499967.U27_00749"/>
<dbReference type="HOGENOM" id="CLU_028880_2_2_0"/>
<keyword evidence="6 8" id="KW-1133">Transmembrane helix</keyword>
<dbReference type="PANTHER" id="PTHR32196:SF21">
    <property type="entry name" value="ABC TRANSPORTER PERMEASE PROTEIN YPHD-RELATED"/>
    <property type="match status" value="1"/>
</dbReference>
<dbReference type="Proteomes" id="UP000030661">
    <property type="component" value="Unassembled WGS sequence"/>
</dbReference>
<evidence type="ECO:0000256" key="1">
    <source>
        <dbReference type="ARBA" id="ARBA00004651"/>
    </source>
</evidence>
<comment type="subcellular location">
    <subcellularLocation>
        <location evidence="1">Cell membrane</location>
        <topology evidence="1">Multi-pass membrane protein</topology>
    </subcellularLocation>
</comment>
<accession>A0A081C8E6</accession>
<feature type="transmembrane region" description="Helical" evidence="8">
    <location>
        <begin position="112"/>
        <end position="129"/>
    </location>
</feature>
<dbReference type="eggNOG" id="COG1172">
    <property type="taxonomic scope" value="Bacteria"/>
</dbReference>
<gene>
    <name evidence="9" type="ORF">U27_00749</name>
</gene>
<evidence type="ECO:0000256" key="8">
    <source>
        <dbReference type="SAM" id="Phobius"/>
    </source>
</evidence>
<feature type="transmembrane region" description="Helical" evidence="8">
    <location>
        <begin position="82"/>
        <end position="106"/>
    </location>
</feature>
<evidence type="ECO:0000256" key="4">
    <source>
        <dbReference type="ARBA" id="ARBA00022519"/>
    </source>
</evidence>
<keyword evidence="10" id="KW-1185">Reference proteome</keyword>
<feature type="transmembrane region" description="Helical" evidence="8">
    <location>
        <begin position="141"/>
        <end position="164"/>
    </location>
</feature>
<evidence type="ECO:0000256" key="5">
    <source>
        <dbReference type="ARBA" id="ARBA00022692"/>
    </source>
</evidence>
<name>A0A081C8E6_VECG1</name>
<dbReference type="GO" id="GO:0005886">
    <property type="term" value="C:plasma membrane"/>
    <property type="evidence" value="ECO:0007669"/>
    <property type="project" value="UniProtKB-SubCell"/>
</dbReference>
<dbReference type="Pfam" id="PF02653">
    <property type="entry name" value="BPD_transp_2"/>
    <property type="match status" value="1"/>
</dbReference>
<feature type="transmembrane region" description="Helical" evidence="8">
    <location>
        <begin position="201"/>
        <end position="221"/>
    </location>
</feature>
<evidence type="ECO:0000313" key="10">
    <source>
        <dbReference type="Proteomes" id="UP000030661"/>
    </source>
</evidence>
<proteinExistence type="predicted"/>
<organism evidence="9">
    <name type="scientific">Vecturithrix granuli</name>
    <dbReference type="NCBI Taxonomy" id="1499967"/>
    <lineage>
        <taxon>Bacteria</taxon>
        <taxon>Candidatus Moduliflexota</taxon>
        <taxon>Candidatus Vecturitrichia</taxon>
        <taxon>Candidatus Vecturitrichales</taxon>
        <taxon>Candidatus Vecturitrichaceae</taxon>
        <taxon>Candidatus Vecturithrix</taxon>
    </lineage>
</organism>
<dbReference type="EMBL" id="DF820475">
    <property type="protein sequence ID" value="GAK60851.1"/>
    <property type="molecule type" value="Genomic_DNA"/>
</dbReference>
<feature type="transmembrane region" description="Helical" evidence="8">
    <location>
        <begin position="278"/>
        <end position="294"/>
    </location>
</feature>
<keyword evidence="3" id="KW-1003">Cell membrane</keyword>
<evidence type="ECO:0000256" key="3">
    <source>
        <dbReference type="ARBA" id="ARBA00022475"/>
    </source>
</evidence>
<dbReference type="CDD" id="cd06579">
    <property type="entry name" value="TM_PBP1_transp_AraH_like"/>
    <property type="match status" value="1"/>
</dbReference>
<dbReference type="AlphaFoldDB" id="A0A081C8E6"/>